<gene>
    <name evidence="10" type="ORF">SAMN02745124_00671</name>
</gene>
<accession>A0A1M5T9M2</accession>
<evidence type="ECO:0000256" key="7">
    <source>
        <dbReference type="SAM" id="MobiDB-lite"/>
    </source>
</evidence>
<comment type="subcellular location">
    <subcellularLocation>
        <location evidence="2">Membrane</location>
    </subcellularLocation>
</comment>
<evidence type="ECO:0000256" key="4">
    <source>
        <dbReference type="ARBA" id="ARBA00022553"/>
    </source>
</evidence>
<keyword evidence="5" id="KW-0808">Transferase</keyword>
<dbReference type="InterPro" id="IPR003661">
    <property type="entry name" value="HisK_dim/P_dom"/>
</dbReference>
<keyword evidence="11" id="KW-1185">Reference proteome</keyword>
<dbReference type="InterPro" id="IPR003594">
    <property type="entry name" value="HATPase_dom"/>
</dbReference>
<sequence>MVLITGLAMAVSRLLGTVSFIRPLRRLVAATARVAEGNLATRSGLNSCGGEIGALAVAFDNMTDSLQRNRAELQQRERHLEEAQRIAHIGSWEWDAQRDVFLWSKELYRILEVNPDNDPPALSRLGDSIGLDSLHRLRTAMFDTLKQEKDFEVELQRSRTDATSSWLVVRGERLTPSRLRGTVLDISSRKQAEMERQSIHEQLLHSQRLESIGRLAGGVAHDFNNMLGVIIGYTELSLEKLPPHDPLRANLQEVHKAASRSSELVRQLLAFARRQTATPKVLDLNTTIAAMLTMLQRLIGEDIELLWQPADGLWPVRIDPGQVDQILANLCVNARDAMTGTGRMVIATTNFTATCDHYHGMEACPPGDYAQIVVSDNGCGMDAEVRKQIFEPFFTTKELGKGTGLGLSTIFGIVGQNNGFIEVSSQSGAGTTFTVNLPRFRNSERRFPESEESRSTTNSA</sequence>
<dbReference type="SUPFAM" id="SSF55874">
    <property type="entry name" value="ATPase domain of HSP90 chaperone/DNA topoisomerase II/histidine kinase"/>
    <property type="match status" value="1"/>
</dbReference>
<keyword evidence="6 10" id="KW-0418">Kinase</keyword>
<dbReference type="Gene3D" id="3.30.450.20">
    <property type="entry name" value="PAS domain"/>
    <property type="match status" value="1"/>
</dbReference>
<evidence type="ECO:0000259" key="9">
    <source>
        <dbReference type="PROSITE" id="PS50885"/>
    </source>
</evidence>
<dbReference type="InterPro" id="IPR005467">
    <property type="entry name" value="His_kinase_dom"/>
</dbReference>
<feature type="domain" description="Histidine kinase" evidence="8">
    <location>
        <begin position="218"/>
        <end position="441"/>
    </location>
</feature>
<feature type="compositionally biased region" description="Basic and acidic residues" evidence="7">
    <location>
        <begin position="441"/>
        <end position="454"/>
    </location>
</feature>
<evidence type="ECO:0000313" key="11">
    <source>
        <dbReference type="Proteomes" id="UP000184139"/>
    </source>
</evidence>
<dbReference type="Pfam" id="PF02518">
    <property type="entry name" value="HATPase_c"/>
    <property type="match status" value="1"/>
</dbReference>
<evidence type="ECO:0000256" key="1">
    <source>
        <dbReference type="ARBA" id="ARBA00000085"/>
    </source>
</evidence>
<dbReference type="InterPro" id="IPR003660">
    <property type="entry name" value="HAMP_dom"/>
</dbReference>
<evidence type="ECO:0000313" key="10">
    <source>
        <dbReference type="EMBL" id="SHH47386.1"/>
    </source>
</evidence>
<dbReference type="AlphaFoldDB" id="A0A1M5T9M2"/>
<dbReference type="Gene3D" id="1.10.287.130">
    <property type="match status" value="1"/>
</dbReference>
<dbReference type="SUPFAM" id="SSF55785">
    <property type="entry name" value="PYP-like sensor domain (PAS domain)"/>
    <property type="match status" value="1"/>
</dbReference>
<dbReference type="PRINTS" id="PR00344">
    <property type="entry name" value="BCTRLSENSOR"/>
</dbReference>
<proteinExistence type="predicted"/>
<dbReference type="PANTHER" id="PTHR43065">
    <property type="entry name" value="SENSOR HISTIDINE KINASE"/>
    <property type="match status" value="1"/>
</dbReference>
<feature type="domain" description="HAMP" evidence="9">
    <location>
        <begin position="18"/>
        <end position="71"/>
    </location>
</feature>
<dbReference type="SMART" id="SM00304">
    <property type="entry name" value="HAMP"/>
    <property type="match status" value="1"/>
</dbReference>
<dbReference type="PROSITE" id="PS50109">
    <property type="entry name" value="HIS_KIN"/>
    <property type="match status" value="1"/>
</dbReference>
<evidence type="ECO:0000256" key="2">
    <source>
        <dbReference type="ARBA" id="ARBA00004370"/>
    </source>
</evidence>
<evidence type="ECO:0000256" key="5">
    <source>
        <dbReference type="ARBA" id="ARBA00022679"/>
    </source>
</evidence>
<organism evidence="10 11">
    <name type="scientific">Desulfofustis glycolicus DSM 9705</name>
    <dbReference type="NCBI Taxonomy" id="1121409"/>
    <lineage>
        <taxon>Bacteria</taxon>
        <taxon>Pseudomonadati</taxon>
        <taxon>Thermodesulfobacteriota</taxon>
        <taxon>Desulfobulbia</taxon>
        <taxon>Desulfobulbales</taxon>
        <taxon>Desulfocapsaceae</taxon>
        <taxon>Desulfofustis</taxon>
    </lineage>
</organism>
<dbReference type="Gene3D" id="3.30.565.10">
    <property type="entry name" value="Histidine kinase-like ATPase, C-terminal domain"/>
    <property type="match status" value="1"/>
</dbReference>
<evidence type="ECO:0000256" key="6">
    <source>
        <dbReference type="ARBA" id="ARBA00022777"/>
    </source>
</evidence>
<dbReference type="STRING" id="1121409.SAMN02745124_00671"/>
<dbReference type="RefSeq" id="WP_073373398.1">
    <property type="nucleotide sequence ID" value="NZ_FQXS01000002.1"/>
</dbReference>
<dbReference type="InterPro" id="IPR035965">
    <property type="entry name" value="PAS-like_dom_sf"/>
</dbReference>
<dbReference type="Pfam" id="PF00672">
    <property type="entry name" value="HAMP"/>
    <property type="match status" value="1"/>
</dbReference>
<dbReference type="SUPFAM" id="SSF158472">
    <property type="entry name" value="HAMP domain-like"/>
    <property type="match status" value="1"/>
</dbReference>
<dbReference type="GO" id="GO:0000155">
    <property type="term" value="F:phosphorelay sensor kinase activity"/>
    <property type="evidence" value="ECO:0007669"/>
    <property type="project" value="InterPro"/>
</dbReference>
<comment type="catalytic activity">
    <reaction evidence="1">
        <text>ATP + protein L-histidine = ADP + protein N-phospho-L-histidine.</text>
        <dbReference type="EC" id="2.7.13.3"/>
    </reaction>
</comment>
<dbReference type="CDD" id="cd06225">
    <property type="entry name" value="HAMP"/>
    <property type="match status" value="1"/>
</dbReference>
<dbReference type="EMBL" id="FQXS01000002">
    <property type="protein sequence ID" value="SHH47386.1"/>
    <property type="molecule type" value="Genomic_DNA"/>
</dbReference>
<dbReference type="Pfam" id="PF00512">
    <property type="entry name" value="HisKA"/>
    <property type="match status" value="1"/>
</dbReference>
<dbReference type="GO" id="GO:0016020">
    <property type="term" value="C:membrane"/>
    <property type="evidence" value="ECO:0007669"/>
    <property type="project" value="UniProtKB-SubCell"/>
</dbReference>
<dbReference type="CDD" id="cd00082">
    <property type="entry name" value="HisKA"/>
    <property type="match status" value="1"/>
</dbReference>
<evidence type="ECO:0000256" key="3">
    <source>
        <dbReference type="ARBA" id="ARBA00012438"/>
    </source>
</evidence>
<dbReference type="Proteomes" id="UP000184139">
    <property type="component" value="Unassembled WGS sequence"/>
</dbReference>
<evidence type="ECO:0000259" key="8">
    <source>
        <dbReference type="PROSITE" id="PS50109"/>
    </source>
</evidence>
<keyword evidence="4" id="KW-0597">Phosphoprotein</keyword>
<dbReference type="PANTHER" id="PTHR43065:SF42">
    <property type="entry name" value="TWO-COMPONENT SENSOR PPRA"/>
    <property type="match status" value="1"/>
</dbReference>
<dbReference type="SMART" id="SM00388">
    <property type="entry name" value="HisKA"/>
    <property type="match status" value="1"/>
</dbReference>
<dbReference type="EC" id="2.7.13.3" evidence="3"/>
<feature type="region of interest" description="Disordered" evidence="7">
    <location>
        <begin position="440"/>
        <end position="460"/>
    </location>
</feature>
<protein>
    <recommendedName>
        <fullName evidence="3">histidine kinase</fullName>
        <ecNumber evidence="3">2.7.13.3</ecNumber>
    </recommendedName>
</protein>
<dbReference type="InterPro" id="IPR036890">
    <property type="entry name" value="HATPase_C_sf"/>
</dbReference>
<dbReference type="SUPFAM" id="SSF47384">
    <property type="entry name" value="Homodimeric domain of signal transducing histidine kinase"/>
    <property type="match status" value="1"/>
</dbReference>
<reference evidence="10 11" key="1">
    <citation type="submission" date="2016-11" db="EMBL/GenBank/DDBJ databases">
        <authorList>
            <person name="Jaros S."/>
            <person name="Januszkiewicz K."/>
            <person name="Wedrychowicz H."/>
        </authorList>
    </citation>
    <scope>NUCLEOTIDE SEQUENCE [LARGE SCALE GENOMIC DNA]</scope>
    <source>
        <strain evidence="10 11">DSM 9705</strain>
    </source>
</reference>
<dbReference type="InterPro" id="IPR004358">
    <property type="entry name" value="Sig_transdc_His_kin-like_C"/>
</dbReference>
<dbReference type="Gene3D" id="6.10.340.10">
    <property type="match status" value="1"/>
</dbReference>
<dbReference type="PROSITE" id="PS50885">
    <property type="entry name" value="HAMP"/>
    <property type="match status" value="1"/>
</dbReference>
<dbReference type="InterPro" id="IPR036097">
    <property type="entry name" value="HisK_dim/P_sf"/>
</dbReference>
<dbReference type="SMART" id="SM00387">
    <property type="entry name" value="HATPase_c"/>
    <property type="match status" value="1"/>
</dbReference>
<dbReference type="OrthoDB" id="9806821at2"/>
<name>A0A1M5T9M2_9BACT</name>